<evidence type="ECO:0000313" key="3">
    <source>
        <dbReference type="EMBL" id="QRG10027.1"/>
    </source>
</evidence>
<dbReference type="PROSITE" id="PS50404">
    <property type="entry name" value="GST_NTER"/>
    <property type="match status" value="1"/>
</dbReference>
<protein>
    <submittedName>
        <fullName evidence="3">Glutathione S-transferase N-terminal domain-containing protein</fullName>
    </submittedName>
</protein>
<dbReference type="Gene3D" id="3.40.30.10">
    <property type="entry name" value="Glutaredoxin"/>
    <property type="match status" value="1"/>
</dbReference>
<reference evidence="3 4" key="1">
    <citation type="submission" date="2020-10" db="EMBL/GenBank/DDBJ databases">
        <title>Degradation of 1,4-Dioxane by Xanthobacter sp. YN2, via a Novel Group-2 Soluble Di-Iron Monooxygenase.</title>
        <authorList>
            <person name="Ma F."/>
            <person name="Wang Y."/>
            <person name="Yang J."/>
            <person name="Guo H."/>
            <person name="Su D."/>
            <person name="Yu L."/>
        </authorList>
    </citation>
    <scope>NUCLEOTIDE SEQUENCE [LARGE SCALE GENOMIC DNA]</scope>
    <source>
        <strain evidence="3 4">YN2</strain>
        <plasmid evidence="3 4">unnamed1</plasmid>
    </source>
</reference>
<feature type="domain" description="GST C-terminal" evidence="2">
    <location>
        <begin position="89"/>
        <end position="216"/>
    </location>
</feature>
<evidence type="ECO:0000259" key="2">
    <source>
        <dbReference type="PROSITE" id="PS50405"/>
    </source>
</evidence>
<dbReference type="PANTHER" id="PTHR44051">
    <property type="entry name" value="GLUTATHIONE S-TRANSFERASE-RELATED"/>
    <property type="match status" value="1"/>
</dbReference>
<geneLocation type="plasmid" evidence="3 4">
    <name>unnamed1</name>
</geneLocation>
<dbReference type="InterPro" id="IPR036282">
    <property type="entry name" value="Glutathione-S-Trfase_C_sf"/>
</dbReference>
<dbReference type="SUPFAM" id="SSF47616">
    <property type="entry name" value="GST C-terminal domain-like"/>
    <property type="match status" value="1"/>
</dbReference>
<dbReference type="SUPFAM" id="SSF52833">
    <property type="entry name" value="Thioredoxin-like"/>
    <property type="match status" value="1"/>
</dbReference>
<sequence>MIDLYFWPTPNGYKAAIMLAELGLPYNVIPVDITAGEQFRPEYLEVNPNNKVPAIVDHDGPHNRPIKIFESAAVLLYLAEKTGRFLPEDPVRRYEAIQWLIFQNASMGPMLGQAHHFMVYASEKIDYAIERYDREAGRIYNVLEKRLGAEEYLAGEYSIADISTFPWVRTRKLHRRDLADYPNIDRWYHAIKNRPGVHTGLNTLAEKKTWEAKPGTDEWTNMFGKN</sequence>
<proteinExistence type="predicted"/>
<dbReference type="Pfam" id="PF00043">
    <property type="entry name" value="GST_C"/>
    <property type="match status" value="1"/>
</dbReference>
<dbReference type="EMBL" id="CP063363">
    <property type="protein sequence ID" value="QRG10027.1"/>
    <property type="molecule type" value="Genomic_DNA"/>
</dbReference>
<evidence type="ECO:0000259" key="1">
    <source>
        <dbReference type="PROSITE" id="PS50404"/>
    </source>
</evidence>
<evidence type="ECO:0000313" key="4">
    <source>
        <dbReference type="Proteomes" id="UP000596427"/>
    </source>
</evidence>
<dbReference type="InterPro" id="IPR010987">
    <property type="entry name" value="Glutathione-S-Trfase_C-like"/>
</dbReference>
<dbReference type="KEGG" id="xdi:EZH22_29625"/>
<keyword evidence="3" id="KW-0614">Plasmid</keyword>
<dbReference type="SFLD" id="SFLDG00358">
    <property type="entry name" value="Main_(cytGST)"/>
    <property type="match status" value="1"/>
</dbReference>
<organism evidence="3 4">
    <name type="scientific">Xanthobacter dioxanivorans</name>
    <dbReference type="NCBI Taxonomy" id="2528964"/>
    <lineage>
        <taxon>Bacteria</taxon>
        <taxon>Pseudomonadati</taxon>
        <taxon>Pseudomonadota</taxon>
        <taxon>Alphaproteobacteria</taxon>
        <taxon>Hyphomicrobiales</taxon>
        <taxon>Xanthobacteraceae</taxon>
        <taxon>Xanthobacter</taxon>
    </lineage>
</organism>
<dbReference type="AlphaFoldDB" id="A0A974SLW0"/>
<feature type="domain" description="GST N-terminal" evidence="1">
    <location>
        <begin position="1"/>
        <end position="86"/>
    </location>
</feature>
<dbReference type="InterPro" id="IPR004045">
    <property type="entry name" value="Glutathione_S-Trfase_N"/>
</dbReference>
<gene>
    <name evidence="3" type="ORF">EZH22_29625</name>
</gene>
<dbReference type="PROSITE" id="PS50405">
    <property type="entry name" value="GST_CTER"/>
    <property type="match status" value="1"/>
</dbReference>
<keyword evidence="4" id="KW-1185">Reference proteome</keyword>
<dbReference type="Gene3D" id="1.20.1050.10">
    <property type="match status" value="1"/>
</dbReference>
<dbReference type="SFLD" id="SFLDG01151">
    <property type="entry name" value="Main.2:_Nu-like"/>
    <property type="match status" value="1"/>
</dbReference>
<accession>A0A974SLW0</accession>
<dbReference type="RefSeq" id="WP_137113699.1">
    <property type="nucleotide sequence ID" value="NZ_CP063363.1"/>
</dbReference>
<dbReference type="CDD" id="cd03048">
    <property type="entry name" value="GST_N_Ure2p_like"/>
    <property type="match status" value="1"/>
</dbReference>
<dbReference type="PANTHER" id="PTHR44051:SF19">
    <property type="entry name" value="DISULFIDE-BOND OXIDOREDUCTASE YFCG"/>
    <property type="match status" value="1"/>
</dbReference>
<dbReference type="Pfam" id="PF13409">
    <property type="entry name" value="GST_N_2"/>
    <property type="match status" value="1"/>
</dbReference>
<name>A0A974SLW0_9HYPH</name>
<dbReference type="SFLD" id="SFLDS00019">
    <property type="entry name" value="Glutathione_Transferase_(cytos"/>
    <property type="match status" value="1"/>
</dbReference>
<dbReference type="InterPro" id="IPR040079">
    <property type="entry name" value="Glutathione_S-Trfase"/>
</dbReference>
<dbReference type="Proteomes" id="UP000596427">
    <property type="component" value="Plasmid unnamed1"/>
</dbReference>
<dbReference type="InterPro" id="IPR036249">
    <property type="entry name" value="Thioredoxin-like_sf"/>
</dbReference>
<dbReference type="InterPro" id="IPR004046">
    <property type="entry name" value="GST_C"/>
</dbReference>